<evidence type="ECO:0000313" key="2">
    <source>
        <dbReference type="Proteomes" id="UP000265801"/>
    </source>
</evidence>
<dbReference type="OrthoDB" id="569879at2"/>
<evidence type="ECO:0000313" key="1">
    <source>
        <dbReference type="EMBL" id="RIW38920.1"/>
    </source>
</evidence>
<sequence length="122" mass="13875">MANEMKKNHRAPVVDVLKKYGIKSEELIRGVKCPHCSYISCKRVYGMWKCRKCGGDLKSAHVDAIKDYALLFGTDVANGSLRCFLGVESGTTVNRILTSLNLPSRGMRRWEIYSLKKLIHWN</sequence>
<organism evidence="1 2">
    <name type="scientific">Bacillus salacetis</name>
    <dbReference type="NCBI Taxonomy" id="2315464"/>
    <lineage>
        <taxon>Bacteria</taxon>
        <taxon>Bacillati</taxon>
        <taxon>Bacillota</taxon>
        <taxon>Bacilli</taxon>
        <taxon>Bacillales</taxon>
        <taxon>Bacillaceae</taxon>
        <taxon>Bacillus</taxon>
    </lineage>
</organism>
<protein>
    <recommendedName>
        <fullName evidence="3">Transposase zinc-ribbon domain-containing protein</fullName>
    </recommendedName>
</protein>
<proteinExistence type="predicted"/>
<dbReference type="EMBL" id="QXIR01000001">
    <property type="protein sequence ID" value="RIW38920.1"/>
    <property type="molecule type" value="Genomic_DNA"/>
</dbReference>
<evidence type="ECO:0008006" key="3">
    <source>
        <dbReference type="Google" id="ProtNLM"/>
    </source>
</evidence>
<name>A0A3A1R7Q6_9BACI</name>
<comment type="caution">
    <text evidence="1">The sequence shown here is derived from an EMBL/GenBank/DDBJ whole genome shotgun (WGS) entry which is preliminary data.</text>
</comment>
<keyword evidence="2" id="KW-1185">Reference proteome</keyword>
<accession>A0A3A1R7Q6</accession>
<dbReference type="AlphaFoldDB" id="A0A3A1R7Q6"/>
<gene>
    <name evidence="1" type="ORF">D3H55_00785</name>
</gene>
<dbReference type="Proteomes" id="UP000265801">
    <property type="component" value="Unassembled WGS sequence"/>
</dbReference>
<reference evidence="1 2" key="1">
    <citation type="submission" date="2018-09" db="EMBL/GenBank/DDBJ databases">
        <title>Bacillus saliacetes sp. nov., isolated from Thai shrimp paste (Ka-pi).</title>
        <authorList>
            <person name="Daroonpunt R."/>
            <person name="Tanasupawat S."/>
            <person name="Yiamsombut S."/>
        </authorList>
    </citation>
    <scope>NUCLEOTIDE SEQUENCE [LARGE SCALE GENOMIC DNA]</scope>
    <source>
        <strain evidence="1 2">SKP7-4</strain>
    </source>
</reference>